<dbReference type="HAMAP" id="MF_00700">
    <property type="entry name" value="DNA_primase_sml_arc"/>
    <property type="match status" value="1"/>
</dbReference>
<keyword evidence="4 11" id="KW-0808">Transferase</keyword>
<dbReference type="GO" id="GO:0003899">
    <property type="term" value="F:DNA-directed RNA polymerase activity"/>
    <property type="evidence" value="ECO:0007669"/>
    <property type="project" value="UniProtKB-UniRule"/>
</dbReference>
<proteinExistence type="inferred from homology"/>
<evidence type="ECO:0000256" key="5">
    <source>
        <dbReference type="ARBA" id="ARBA00022695"/>
    </source>
</evidence>
<keyword evidence="5 11" id="KW-0548">Nucleotidyltransferase</keyword>
<name>A0A8T4L8K2_9ARCH</name>
<comment type="caution">
    <text evidence="14">The sequence shown here is derived from an EMBL/GenBank/DDBJ whole genome shotgun (WGS) entry which is preliminary data.</text>
</comment>
<keyword evidence="9 11" id="KW-0804">Transcription</keyword>
<evidence type="ECO:0000256" key="7">
    <source>
        <dbReference type="ARBA" id="ARBA00022723"/>
    </source>
</evidence>
<keyword evidence="10 11" id="KW-0464">Manganese</keyword>
<reference evidence="14" key="2">
    <citation type="submission" date="2021-05" db="EMBL/GenBank/DDBJ databases">
        <title>Protein family content uncovers lineage relationships and bacterial pathway maintenance mechanisms in DPANN archaea.</title>
        <authorList>
            <person name="Castelle C.J."/>
            <person name="Meheust R."/>
            <person name="Jaffe A.L."/>
            <person name="Seitz K."/>
            <person name="Gong X."/>
            <person name="Baker B.J."/>
            <person name="Banfield J.F."/>
        </authorList>
    </citation>
    <scope>NUCLEOTIDE SEQUENCE</scope>
    <source>
        <strain evidence="14">RIFCSPLOWO2_01_FULL_AR10_48_17</strain>
    </source>
</reference>
<comment type="function">
    <text evidence="13">RNA polymerase that catalyzes the synthesis of short RNA molecules used as primers for DNA polymerase during DNA replication.</text>
</comment>
<comment type="subunit">
    <text evidence="11">Heterodimer of a small subunit (PriS) and a large subunit (PriL).</text>
</comment>
<dbReference type="GO" id="GO:0000428">
    <property type="term" value="C:DNA-directed RNA polymerase complex"/>
    <property type="evidence" value="ECO:0007669"/>
    <property type="project" value="UniProtKB-KW"/>
</dbReference>
<dbReference type="Proteomes" id="UP000675968">
    <property type="component" value="Unassembled WGS sequence"/>
</dbReference>
<dbReference type="InterPro" id="IPR002755">
    <property type="entry name" value="DNA_primase_S"/>
</dbReference>
<sequence length="436" mass="48498">MVFGLFLKLFPHPWYGFGDHVVSDLDFLTERFRSFYQKTNVSEPPGVEFREFGYGIFGKKISGRHLNFVSLAEFNSFLRSQVPFYVSYSPAFYQYPANRPMAAKELLHSDIVYEFDADDLKTPCAQEHDFWECKSCHAAGRGVVEACSSCGGSSIAADQWVCENCLETVKKQVFRLVDVIENDFGFSDGLDFNFSGSKGFHIHLRGKSVQGLSAKARVELLDFVTGTNLDLQSLGFSESNNALRCTPFRSSHGWSKKILEALHELLESGDASRLAVAGSVSIRTANKVIEDKTAVWESVQKGLFPTVSSKSVVFWKNVLEFVSSDLGLSVDRQTSMDQYKIIRVPETLHGSTGLLAKKIIFNSLSSFNALEESVVFGNDPVKLFVSRAPKIRIGGESFGPFENQETELPEFAAVFLLCHGAATLAENHVPLKEALR</sequence>
<gene>
    <name evidence="11" type="primary">priS</name>
    <name evidence="14" type="ORF">J4215_00795</name>
</gene>
<feature type="active site" evidence="11">
    <location>
        <position position="116"/>
    </location>
</feature>
<dbReference type="GO" id="GO:0006269">
    <property type="term" value="P:DNA replication, synthesis of primer"/>
    <property type="evidence" value="ECO:0007669"/>
    <property type="project" value="UniProtKB-UniRule"/>
</dbReference>
<evidence type="ECO:0000256" key="13">
    <source>
        <dbReference type="RuleBase" id="RU004224"/>
    </source>
</evidence>
<comment type="function">
    <text evidence="11">Catalytic subunit of DNA primase, an RNA polymerase that catalyzes the synthesis of short RNA molecules used as primers for DNA polymerase during DNA replication. The small subunit contains the primase catalytic core and has DNA synthesis activity on its own. Binding to the large subunit stabilizes and modulates the activity, increasing the rate of DNA synthesis while decreasing the length of the DNA fragments, and conferring RNA synthesis capability. The DNA polymerase activity may enable DNA primase to also catalyze primer extension after primer synthesis. May also play a role in DNA repair.</text>
</comment>
<dbReference type="GO" id="GO:1990077">
    <property type="term" value="C:primosome complex"/>
    <property type="evidence" value="ECO:0007669"/>
    <property type="project" value="UniProtKB-KW"/>
</dbReference>
<dbReference type="AlphaFoldDB" id="A0A8T4L8K2"/>
<evidence type="ECO:0000256" key="4">
    <source>
        <dbReference type="ARBA" id="ARBA00022679"/>
    </source>
</evidence>
<comment type="similarity">
    <text evidence="1 11 12">Belongs to the eukaryotic-type primase small subunit family.</text>
</comment>
<accession>A0A8T4L8K2</accession>
<keyword evidence="7 11" id="KW-0479">Metal-binding</keyword>
<keyword evidence="2 11" id="KW-0240">DNA-directed RNA polymerase</keyword>
<evidence type="ECO:0000256" key="10">
    <source>
        <dbReference type="ARBA" id="ARBA00023211"/>
    </source>
</evidence>
<comment type="caution">
    <text evidence="11">Lacks conserved residue(s) required for the propagation of feature annotation.</text>
</comment>
<comment type="cofactor">
    <cofactor evidence="11">
        <name>Mg(2+)</name>
        <dbReference type="ChEBI" id="CHEBI:18420"/>
    </cofactor>
    <cofactor evidence="11">
        <name>Mn(2+)</name>
        <dbReference type="ChEBI" id="CHEBI:29035"/>
    </cofactor>
</comment>
<reference evidence="14" key="1">
    <citation type="submission" date="2021-03" db="EMBL/GenBank/DDBJ databases">
        <authorList>
            <person name="Jaffe A."/>
        </authorList>
    </citation>
    <scope>NUCLEOTIDE SEQUENCE</scope>
    <source>
        <strain evidence="14">RIFCSPLOWO2_01_FULL_AR10_48_17</strain>
    </source>
</reference>
<dbReference type="SUPFAM" id="SSF56747">
    <property type="entry name" value="Prim-pol domain"/>
    <property type="match status" value="1"/>
</dbReference>
<dbReference type="EC" id="2.7.7.-" evidence="11"/>
<evidence type="ECO:0000256" key="2">
    <source>
        <dbReference type="ARBA" id="ARBA00022478"/>
    </source>
</evidence>
<dbReference type="Pfam" id="PF01896">
    <property type="entry name" value="DNA_primase_S"/>
    <property type="match status" value="1"/>
</dbReference>
<evidence type="ECO:0000313" key="14">
    <source>
        <dbReference type="EMBL" id="MBS3061100.1"/>
    </source>
</evidence>
<evidence type="ECO:0000313" key="15">
    <source>
        <dbReference type="Proteomes" id="UP000675968"/>
    </source>
</evidence>
<dbReference type="Gene3D" id="3.90.920.10">
    <property type="entry name" value="DNA primase, PRIM domain"/>
    <property type="match status" value="1"/>
</dbReference>
<dbReference type="EMBL" id="JAGVWC010000006">
    <property type="protein sequence ID" value="MBS3061100.1"/>
    <property type="molecule type" value="Genomic_DNA"/>
</dbReference>
<evidence type="ECO:0000256" key="1">
    <source>
        <dbReference type="ARBA" id="ARBA00009762"/>
    </source>
</evidence>
<evidence type="ECO:0000256" key="12">
    <source>
        <dbReference type="RuleBase" id="RU003514"/>
    </source>
</evidence>
<dbReference type="GO" id="GO:0046872">
    <property type="term" value="F:metal ion binding"/>
    <property type="evidence" value="ECO:0007669"/>
    <property type="project" value="UniProtKB-KW"/>
</dbReference>
<keyword evidence="6 11" id="KW-0235">DNA replication</keyword>
<evidence type="ECO:0000256" key="9">
    <source>
        <dbReference type="ARBA" id="ARBA00023163"/>
    </source>
</evidence>
<keyword evidence="3 11" id="KW-0639">Primosome</keyword>
<dbReference type="InterPro" id="IPR023639">
    <property type="entry name" value="DNA_primase_ssu_PriS"/>
</dbReference>
<organism evidence="14 15">
    <name type="scientific">Candidatus Iainarchaeum sp</name>
    <dbReference type="NCBI Taxonomy" id="3101447"/>
    <lineage>
        <taxon>Archaea</taxon>
        <taxon>Candidatus Iainarchaeota</taxon>
        <taxon>Candidatus Iainarchaeia</taxon>
        <taxon>Candidatus Iainarchaeales</taxon>
        <taxon>Candidatus Iainarchaeaceae</taxon>
        <taxon>Candidatus Iainarchaeum</taxon>
    </lineage>
</organism>
<evidence type="ECO:0000256" key="3">
    <source>
        <dbReference type="ARBA" id="ARBA00022515"/>
    </source>
</evidence>
<evidence type="ECO:0000256" key="6">
    <source>
        <dbReference type="ARBA" id="ARBA00022705"/>
    </source>
</evidence>
<protein>
    <recommendedName>
        <fullName evidence="11">DNA primase small subunit PriS</fullName>
        <ecNumber evidence="11">2.7.7.-</ecNumber>
    </recommendedName>
</protein>
<feature type="active site" evidence="11">
    <location>
        <position position="331"/>
    </location>
</feature>
<evidence type="ECO:0000256" key="11">
    <source>
        <dbReference type="HAMAP-Rule" id="MF_00700"/>
    </source>
</evidence>
<dbReference type="PANTHER" id="PTHR10536">
    <property type="entry name" value="DNA PRIMASE SMALL SUBUNIT"/>
    <property type="match status" value="1"/>
</dbReference>
<evidence type="ECO:0000256" key="8">
    <source>
        <dbReference type="ARBA" id="ARBA00022842"/>
    </source>
</evidence>
<keyword evidence="8 11" id="KW-0460">Magnesium</keyword>